<dbReference type="AlphaFoldDB" id="A0A0P1H8N9"/>
<protein>
    <submittedName>
        <fullName evidence="2">Uncharacterized protein</fullName>
    </submittedName>
</protein>
<evidence type="ECO:0000313" key="2">
    <source>
        <dbReference type="EMBL" id="CUH99422.1"/>
    </source>
</evidence>
<dbReference type="Proteomes" id="UP000051326">
    <property type="component" value="Unassembled WGS sequence"/>
</dbReference>
<accession>A0A0P1H8N9</accession>
<feature type="region of interest" description="Disordered" evidence="1">
    <location>
        <begin position="46"/>
        <end position="67"/>
    </location>
</feature>
<reference evidence="2 3" key="1">
    <citation type="submission" date="2015-09" db="EMBL/GenBank/DDBJ databases">
        <authorList>
            <consortium name="Swine Surveillance"/>
        </authorList>
    </citation>
    <scope>NUCLEOTIDE SEQUENCE [LARGE SCALE GENOMIC DNA]</scope>
    <source>
        <strain evidence="2 3">CECT 8399</strain>
    </source>
</reference>
<gene>
    <name evidence="2" type="ORF">PHA8399_01543</name>
</gene>
<dbReference type="RefSeq" id="WP_145977004.1">
    <property type="nucleotide sequence ID" value="NZ_CYSR01000018.1"/>
</dbReference>
<organism evidence="2 3">
    <name type="scientific">Leisingera aquaemixtae</name>
    <dbReference type="NCBI Taxonomy" id="1396826"/>
    <lineage>
        <taxon>Bacteria</taxon>
        <taxon>Pseudomonadati</taxon>
        <taxon>Pseudomonadota</taxon>
        <taxon>Alphaproteobacteria</taxon>
        <taxon>Rhodobacterales</taxon>
        <taxon>Roseobacteraceae</taxon>
        <taxon>Leisingera</taxon>
    </lineage>
</organism>
<feature type="compositionally biased region" description="Low complexity" evidence="1">
    <location>
        <begin position="47"/>
        <end position="67"/>
    </location>
</feature>
<proteinExistence type="predicted"/>
<evidence type="ECO:0000256" key="1">
    <source>
        <dbReference type="SAM" id="MobiDB-lite"/>
    </source>
</evidence>
<evidence type="ECO:0000313" key="3">
    <source>
        <dbReference type="Proteomes" id="UP000051326"/>
    </source>
</evidence>
<name>A0A0P1H8N9_9RHOB</name>
<sequence>MSSAKIRIKVASMELEYEGDPSFLTGGIEELLTTMGDLSTRVPKELTQTTPATTPATNATSSPESAADSYNFSTNTIAAHLDAKTGPELIICALAQLELVQGKPSSVRTEILTEMKGATTYYNENMRSNMTKSLGNLTKAKRINQVAKDTYSLSASERKQVEAKVANIE</sequence>
<dbReference type="EMBL" id="CYSR01000018">
    <property type="protein sequence ID" value="CUH99422.1"/>
    <property type="molecule type" value="Genomic_DNA"/>
</dbReference>